<dbReference type="Proteomes" id="UP000319255">
    <property type="component" value="Unassembled WGS sequence"/>
</dbReference>
<evidence type="ECO:0000313" key="5">
    <source>
        <dbReference type="EMBL" id="TPE43803.1"/>
    </source>
</evidence>
<gene>
    <name evidence="5" type="ORF">FJM51_23235</name>
</gene>
<dbReference type="PANTHER" id="PTHR30126:SF98">
    <property type="entry name" value="HTH-TYPE TRANSCRIPTIONAL ACTIVATOR BAUR"/>
    <property type="match status" value="1"/>
</dbReference>
<evidence type="ECO:0000256" key="1">
    <source>
        <dbReference type="ARBA" id="ARBA00009437"/>
    </source>
</evidence>
<dbReference type="EMBL" id="VFRP01000082">
    <property type="protein sequence ID" value="TPE43803.1"/>
    <property type="molecule type" value="Genomic_DNA"/>
</dbReference>
<evidence type="ECO:0000259" key="4">
    <source>
        <dbReference type="Pfam" id="PF03466"/>
    </source>
</evidence>
<organism evidence="5 6">
    <name type="scientific">Amaricoccus solimangrovi</name>
    <dbReference type="NCBI Taxonomy" id="2589815"/>
    <lineage>
        <taxon>Bacteria</taxon>
        <taxon>Pseudomonadati</taxon>
        <taxon>Pseudomonadota</taxon>
        <taxon>Alphaproteobacteria</taxon>
        <taxon>Rhodobacterales</taxon>
        <taxon>Paracoccaceae</taxon>
        <taxon>Amaricoccus</taxon>
    </lineage>
</organism>
<accession>A0A501W1E0</accession>
<comment type="similarity">
    <text evidence="1">Belongs to the LysR transcriptional regulatory family.</text>
</comment>
<dbReference type="PANTHER" id="PTHR30126">
    <property type="entry name" value="HTH-TYPE TRANSCRIPTIONAL REGULATOR"/>
    <property type="match status" value="1"/>
</dbReference>
<reference evidence="5 6" key="1">
    <citation type="submission" date="2019-06" db="EMBL/GenBank/DDBJ databases">
        <title>A novel bacterium of genus Amaricoccus, isolated from marine sediment.</title>
        <authorList>
            <person name="Huang H."/>
            <person name="Mo K."/>
            <person name="Hu Y."/>
        </authorList>
    </citation>
    <scope>NUCLEOTIDE SEQUENCE [LARGE SCALE GENOMIC DNA]</scope>
    <source>
        <strain evidence="5 6">HB172011</strain>
    </source>
</reference>
<evidence type="ECO:0000256" key="3">
    <source>
        <dbReference type="ARBA" id="ARBA00023163"/>
    </source>
</evidence>
<dbReference type="RefSeq" id="WP_233713251.1">
    <property type="nucleotide sequence ID" value="NZ_VFRP01000082.1"/>
</dbReference>
<keyword evidence="2" id="KW-0805">Transcription regulation</keyword>
<feature type="non-terminal residue" evidence="5">
    <location>
        <position position="1"/>
    </location>
</feature>
<evidence type="ECO:0000256" key="2">
    <source>
        <dbReference type="ARBA" id="ARBA00023015"/>
    </source>
</evidence>
<dbReference type="InterPro" id="IPR005119">
    <property type="entry name" value="LysR_subst-bd"/>
</dbReference>
<dbReference type="Pfam" id="PF03466">
    <property type="entry name" value="LysR_substrate"/>
    <property type="match status" value="1"/>
</dbReference>
<sequence length="196" mass="21249">AMPLSRATVLPAAIARFREQGRTLPISVRDGPYDELLGGLRRGEIDFLIGALREPAPIGDVEQRLLFHDSLVLVAGREHPLVGAARLTAGDLARYPWVVAREGTPARTQFDRLFAGGPAPASIVESGSVMLMRELLATSDHLGCVSRLQARGETDRGLMTVLPFEMAETSRPIGLTLRAGWVPTRAQRLFLGMLAT</sequence>
<dbReference type="Gene3D" id="3.40.190.10">
    <property type="entry name" value="Periplasmic binding protein-like II"/>
    <property type="match status" value="2"/>
</dbReference>
<comment type="caution">
    <text evidence="5">The sequence shown here is derived from an EMBL/GenBank/DDBJ whole genome shotgun (WGS) entry which is preliminary data.</text>
</comment>
<dbReference type="GO" id="GO:0006355">
    <property type="term" value="P:regulation of DNA-templated transcription"/>
    <property type="evidence" value="ECO:0007669"/>
    <property type="project" value="TreeGrafter"/>
</dbReference>
<evidence type="ECO:0000313" key="6">
    <source>
        <dbReference type="Proteomes" id="UP000319255"/>
    </source>
</evidence>
<proteinExistence type="inferred from homology"/>
<name>A0A501W1E0_9RHOB</name>
<feature type="domain" description="LysR substrate-binding" evidence="4">
    <location>
        <begin position="6"/>
        <end position="194"/>
    </location>
</feature>
<dbReference type="SUPFAM" id="SSF53850">
    <property type="entry name" value="Periplasmic binding protein-like II"/>
    <property type="match status" value="1"/>
</dbReference>
<protein>
    <submittedName>
        <fullName evidence="5">LysR family transcriptional regulator</fullName>
    </submittedName>
</protein>
<keyword evidence="3" id="KW-0804">Transcription</keyword>
<dbReference type="AlphaFoldDB" id="A0A501W1E0"/>
<dbReference type="GO" id="GO:0000976">
    <property type="term" value="F:transcription cis-regulatory region binding"/>
    <property type="evidence" value="ECO:0007669"/>
    <property type="project" value="TreeGrafter"/>
</dbReference>
<keyword evidence="6" id="KW-1185">Reference proteome</keyword>